<name>A0A8H6JUK3_9PEZI</name>
<feature type="region of interest" description="Disordered" evidence="1">
    <location>
        <begin position="485"/>
        <end position="507"/>
    </location>
</feature>
<protein>
    <submittedName>
        <fullName evidence="2">Uncharacterized protein</fullName>
    </submittedName>
</protein>
<organism evidence="2 3">
    <name type="scientific">Colletotrichum sojae</name>
    <dbReference type="NCBI Taxonomy" id="2175907"/>
    <lineage>
        <taxon>Eukaryota</taxon>
        <taxon>Fungi</taxon>
        <taxon>Dikarya</taxon>
        <taxon>Ascomycota</taxon>
        <taxon>Pezizomycotina</taxon>
        <taxon>Sordariomycetes</taxon>
        <taxon>Hypocreomycetidae</taxon>
        <taxon>Glomerellales</taxon>
        <taxon>Glomerellaceae</taxon>
        <taxon>Colletotrichum</taxon>
        <taxon>Colletotrichum orchidearum species complex</taxon>
    </lineage>
</organism>
<dbReference type="PANTHER" id="PTHR42085:SF2">
    <property type="entry name" value="F-BOX DOMAIN-CONTAINING PROTEIN"/>
    <property type="match status" value="1"/>
</dbReference>
<gene>
    <name evidence="2" type="ORF">CSOJ01_01496</name>
</gene>
<proteinExistence type="predicted"/>
<dbReference type="InterPro" id="IPR038883">
    <property type="entry name" value="AN11006-like"/>
</dbReference>
<accession>A0A8H6JUK3</accession>
<dbReference type="AlphaFoldDB" id="A0A8H6JUK3"/>
<feature type="compositionally biased region" description="Basic residues" evidence="1">
    <location>
        <begin position="13"/>
        <end position="24"/>
    </location>
</feature>
<dbReference type="Proteomes" id="UP000652219">
    <property type="component" value="Unassembled WGS sequence"/>
</dbReference>
<feature type="compositionally biased region" description="Basic residues" evidence="1">
    <location>
        <begin position="68"/>
        <end position="77"/>
    </location>
</feature>
<feature type="compositionally biased region" description="Low complexity" evidence="1">
    <location>
        <begin position="1"/>
        <end position="12"/>
    </location>
</feature>
<evidence type="ECO:0000313" key="2">
    <source>
        <dbReference type="EMBL" id="KAF6819111.1"/>
    </source>
</evidence>
<evidence type="ECO:0000256" key="1">
    <source>
        <dbReference type="SAM" id="MobiDB-lite"/>
    </source>
</evidence>
<dbReference type="EMBL" id="WIGN01000011">
    <property type="protein sequence ID" value="KAF6819111.1"/>
    <property type="molecule type" value="Genomic_DNA"/>
</dbReference>
<feature type="compositionally biased region" description="Acidic residues" evidence="1">
    <location>
        <begin position="493"/>
        <end position="507"/>
    </location>
</feature>
<reference evidence="2 3" key="1">
    <citation type="journal article" date="2020" name="Phytopathology">
        <title>Genome Sequence Resources of Colletotrichum truncatum, C. plurivorum, C. musicola, and C. sojae: Four Species Pathogenic to Soybean (Glycine max).</title>
        <authorList>
            <person name="Rogerio F."/>
            <person name="Boufleur T.R."/>
            <person name="Ciampi-Guillardi M."/>
            <person name="Sukno S.A."/>
            <person name="Thon M.R."/>
            <person name="Massola Junior N.S."/>
            <person name="Baroncelli R."/>
        </authorList>
    </citation>
    <scope>NUCLEOTIDE SEQUENCE [LARGE SCALE GENOMIC DNA]</scope>
    <source>
        <strain evidence="2 3">LFN0009</strain>
    </source>
</reference>
<feature type="region of interest" description="Disordered" evidence="1">
    <location>
        <begin position="1"/>
        <end position="184"/>
    </location>
</feature>
<dbReference type="PANTHER" id="PTHR42085">
    <property type="entry name" value="F-BOX DOMAIN-CONTAINING PROTEIN"/>
    <property type="match status" value="1"/>
</dbReference>
<keyword evidence="3" id="KW-1185">Reference proteome</keyword>
<evidence type="ECO:0000313" key="3">
    <source>
        <dbReference type="Proteomes" id="UP000652219"/>
    </source>
</evidence>
<comment type="caution">
    <text evidence="2">The sequence shown here is derived from an EMBL/GenBank/DDBJ whole genome shotgun (WGS) entry which is preliminary data.</text>
</comment>
<sequence>MAPGKKSPAAKPRAAKPKPTKGKKAKDAASTVKAAPKRPIPQRVVDYAKKRGMQVADEDSNDDGTNKPPKKRPKRKRSEALAYDDLVPLEMPPPRDFGATFAAKSTAHFTWGAPSVARPTNQQDIRDDRESASSSKGKGKQVAFPSSSKSKGKQVASPSNNKGKGKQIASPSSSKGKGKQVASPSDDLALVDLTIGAPPSRTMTPDEDAGSDFLRLPTEIRNKIYKLILVADHPIRVQQGWSTVYPRTRPRVTTSILRVSKMVRREATNVLYGENTFLYLLRETASPPVDKEIVVQHPLAVVDDQLSEHSDDEYNCDDLAVGFNHNTEVDIDIPRVGHKFRHIVIVAEPNRSETGYLHSMANAINVFRQLKPIRPRIHTITIEITPTRDLDTGEVTFVNFFQKTSAVMKALRGLPCQYINVVVKAGQEEKTFTINMTHAAILRRARRGESDIWKGDHVAQMNRNARAGEAQEKLVRLPADIRDFFESQNPESEWTDEEDDGDDDDTF</sequence>